<dbReference type="RefSeq" id="WP_101678123.1">
    <property type="nucleotide sequence ID" value="NZ_CAMIHY010000029.1"/>
</dbReference>
<dbReference type="AlphaFoldDB" id="A0AAF1BVX4"/>
<dbReference type="PANTHER" id="PTHR34137:SF1">
    <property type="entry name" value="EXODEOXYRIBONUCLEASE 7 SMALL SUBUNIT"/>
    <property type="match status" value="1"/>
</dbReference>
<evidence type="ECO:0000256" key="7">
    <source>
        <dbReference type="SAM" id="MobiDB-lite"/>
    </source>
</evidence>
<reference evidence="8" key="2">
    <citation type="submission" date="2023-10" db="EMBL/GenBank/DDBJ databases">
        <authorList>
            <person name="Choi B."/>
        </authorList>
    </citation>
    <scope>NUCLEOTIDE SEQUENCE</scope>
    <source>
        <strain evidence="8">UMB0763</strain>
    </source>
</reference>
<proteinExistence type="inferred from homology"/>
<dbReference type="EMBL" id="CP136958">
    <property type="protein sequence ID" value="WOT01251.1"/>
    <property type="molecule type" value="Genomic_DNA"/>
</dbReference>
<comment type="catalytic activity">
    <reaction evidence="6">
        <text>Exonucleolytic cleavage in either 5'- to 3'- or 3'- to 5'-direction to yield nucleoside 5'-phosphates.</text>
        <dbReference type="EC" id="3.1.11.6"/>
    </reaction>
</comment>
<comment type="subunit">
    <text evidence="6">Heterooligomer composed of large and small subunits.</text>
</comment>
<keyword evidence="5 6" id="KW-0269">Exonuclease</keyword>
<dbReference type="Proteomes" id="UP000234560">
    <property type="component" value="Chromosome"/>
</dbReference>
<dbReference type="InterPro" id="IPR003761">
    <property type="entry name" value="Exonuc_VII_S"/>
</dbReference>
<dbReference type="EC" id="3.1.11.6" evidence="6"/>
<organism evidence="8 9">
    <name type="scientific">Corynebacterium pyruviciproducens</name>
    <dbReference type="NCBI Taxonomy" id="598660"/>
    <lineage>
        <taxon>Bacteria</taxon>
        <taxon>Bacillati</taxon>
        <taxon>Actinomycetota</taxon>
        <taxon>Actinomycetes</taxon>
        <taxon>Mycobacteriales</taxon>
        <taxon>Corynebacteriaceae</taxon>
        <taxon>Corynebacterium</taxon>
    </lineage>
</organism>
<feature type="compositionally biased region" description="Acidic residues" evidence="7">
    <location>
        <begin position="90"/>
        <end position="99"/>
    </location>
</feature>
<dbReference type="GO" id="GO:0008855">
    <property type="term" value="F:exodeoxyribonuclease VII activity"/>
    <property type="evidence" value="ECO:0007669"/>
    <property type="project" value="UniProtKB-UniRule"/>
</dbReference>
<dbReference type="SUPFAM" id="SSF116842">
    <property type="entry name" value="XseB-like"/>
    <property type="match status" value="1"/>
</dbReference>
<gene>
    <name evidence="6" type="primary">xseB</name>
    <name evidence="8" type="ORF">CYJ47_08145</name>
</gene>
<evidence type="ECO:0000256" key="2">
    <source>
        <dbReference type="ARBA" id="ARBA00022490"/>
    </source>
</evidence>
<evidence type="ECO:0000256" key="3">
    <source>
        <dbReference type="ARBA" id="ARBA00022722"/>
    </source>
</evidence>
<comment type="similarity">
    <text evidence="1 6">Belongs to the XseB family.</text>
</comment>
<evidence type="ECO:0000256" key="5">
    <source>
        <dbReference type="ARBA" id="ARBA00022839"/>
    </source>
</evidence>
<name>A0AAF1BVX4_9CORY</name>
<reference evidence="8" key="1">
    <citation type="submission" date="2017-12" db="EMBL/GenBank/DDBJ databases">
        <authorList>
            <person name="Thomas-White K."/>
            <person name="Wolfe A.J."/>
        </authorList>
    </citation>
    <scope>NUCLEOTIDE SEQUENCE</scope>
    <source>
        <strain evidence="8">UMB0763</strain>
    </source>
</reference>
<protein>
    <recommendedName>
        <fullName evidence="6">Exodeoxyribonuclease 7 small subunit</fullName>
        <ecNumber evidence="6">3.1.11.6</ecNumber>
    </recommendedName>
    <alternativeName>
        <fullName evidence="6">Exodeoxyribonuclease VII small subunit</fullName>
        <shortName evidence="6">Exonuclease VII small subunit</shortName>
    </alternativeName>
</protein>
<dbReference type="HAMAP" id="MF_00337">
    <property type="entry name" value="Exonuc_7_S"/>
    <property type="match status" value="1"/>
</dbReference>
<evidence type="ECO:0000313" key="8">
    <source>
        <dbReference type="EMBL" id="WOT01251.1"/>
    </source>
</evidence>
<dbReference type="Gene3D" id="1.10.287.1040">
    <property type="entry name" value="Exonuclease VII, small subunit"/>
    <property type="match status" value="1"/>
</dbReference>
<keyword evidence="2 6" id="KW-0963">Cytoplasm</keyword>
<keyword evidence="4 6" id="KW-0378">Hydrolase</keyword>
<evidence type="ECO:0000256" key="4">
    <source>
        <dbReference type="ARBA" id="ARBA00022801"/>
    </source>
</evidence>
<feature type="region of interest" description="Disordered" evidence="7">
    <location>
        <begin position="71"/>
        <end position="99"/>
    </location>
</feature>
<dbReference type="KEGG" id="cpyr:CYJ47_08145"/>
<evidence type="ECO:0000256" key="1">
    <source>
        <dbReference type="ARBA" id="ARBA00009998"/>
    </source>
</evidence>
<dbReference type="GO" id="GO:0005829">
    <property type="term" value="C:cytosol"/>
    <property type="evidence" value="ECO:0007669"/>
    <property type="project" value="TreeGrafter"/>
</dbReference>
<dbReference type="GO" id="GO:0006308">
    <property type="term" value="P:DNA catabolic process"/>
    <property type="evidence" value="ECO:0007669"/>
    <property type="project" value="UniProtKB-UniRule"/>
</dbReference>
<evidence type="ECO:0000313" key="9">
    <source>
        <dbReference type="Proteomes" id="UP000234560"/>
    </source>
</evidence>
<comment type="function">
    <text evidence="6">Bidirectionally degrades single-stranded DNA into large acid-insoluble oligonucleotides, which are then degraded further into small acid-soluble oligonucleotides.</text>
</comment>
<dbReference type="GO" id="GO:0009318">
    <property type="term" value="C:exodeoxyribonuclease VII complex"/>
    <property type="evidence" value="ECO:0007669"/>
    <property type="project" value="UniProtKB-UniRule"/>
</dbReference>
<evidence type="ECO:0000256" key="6">
    <source>
        <dbReference type="HAMAP-Rule" id="MF_00337"/>
    </source>
</evidence>
<keyword evidence="3 6" id="KW-0540">Nuclease</keyword>
<sequence length="99" mass="11041">MANEVIGAGNRPEFTPVEELSYEEARSELVNVVRVLELGQMGLDESLAYWERGEALAKRCEEHLSGAKRKIEQALGNAESEGNEPSPDLQETDPFESEY</sequence>
<dbReference type="Pfam" id="PF02609">
    <property type="entry name" value="Exonuc_VII_S"/>
    <property type="match status" value="1"/>
</dbReference>
<accession>A0AAF1BVX4</accession>
<dbReference type="NCBIfam" id="NF002139">
    <property type="entry name" value="PRK00977.1-3"/>
    <property type="match status" value="1"/>
</dbReference>
<dbReference type="InterPro" id="IPR037004">
    <property type="entry name" value="Exonuc_VII_ssu_sf"/>
</dbReference>
<comment type="subcellular location">
    <subcellularLocation>
        <location evidence="6">Cytoplasm</location>
    </subcellularLocation>
</comment>
<dbReference type="PANTHER" id="PTHR34137">
    <property type="entry name" value="EXODEOXYRIBONUCLEASE 7 SMALL SUBUNIT"/>
    <property type="match status" value="1"/>
</dbReference>
<dbReference type="NCBIfam" id="TIGR01280">
    <property type="entry name" value="xseB"/>
    <property type="match status" value="1"/>
</dbReference>